<dbReference type="AlphaFoldDB" id="A0ABD4TP51"/>
<evidence type="ECO:0000313" key="6">
    <source>
        <dbReference type="EMBL" id="MCQ1539538.1"/>
    </source>
</evidence>
<name>A0ABD4TP51_9EURY</name>
<evidence type="ECO:0000313" key="7">
    <source>
        <dbReference type="Proteomes" id="UP001524383"/>
    </source>
</evidence>
<gene>
    <name evidence="6" type="ORF">FTO68_11175</name>
</gene>
<dbReference type="PANTHER" id="PTHR10937">
    <property type="entry name" value="GLUCOSAMINE--FRUCTOSE-6-PHOSPHATE AMINOTRANSFERASE, ISOMERIZING"/>
    <property type="match status" value="1"/>
</dbReference>
<comment type="caution">
    <text evidence="6">The sequence shown here is derived from an EMBL/GenBank/DDBJ whole genome shotgun (WGS) entry which is preliminary data.</text>
</comment>
<evidence type="ECO:0000259" key="5">
    <source>
        <dbReference type="PROSITE" id="PS51278"/>
    </source>
</evidence>
<dbReference type="EC" id="2.6.1.16" evidence="2"/>
<dbReference type="Proteomes" id="UP001524383">
    <property type="component" value="Unassembled WGS sequence"/>
</dbReference>
<keyword evidence="3" id="KW-0808">Transferase</keyword>
<evidence type="ECO:0000256" key="1">
    <source>
        <dbReference type="ARBA" id="ARBA00001031"/>
    </source>
</evidence>
<protein>
    <recommendedName>
        <fullName evidence="2">glutamine--fructose-6-phosphate transaminase (isomerizing)</fullName>
        <ecNumber evidence="2">2.6.1.16</ecNumber>
    </recommendedName>
</protein>
<evidence type="ECO:0000256" key="2">
    <source>
        <dbReference type="ARBA" id="ARBA00012916"/>
    </source>
</evidence>
<evidence type="ECO:0000256" key="4">
    <source>
        <dbReference type="ARBA" id="ARBA00022962"/>
    </source>
</evidence>
<dbReference type="Gene3D" id="3.40.50.620">
    <property type="entry name" value="HUPs"/>
    <property type="match status" value="1"/>
</dbReference>
<dbReference type="InterPro" id="IPR017932">
    <property type="entry name" value="GATase_2_dom"/>
</dbReference>
<dbReference type="PROSITE" id="PS51278">
    <property type="entry name" value="GATASE_TYPE_2"/>
    <property type="match status" value="1"/>
</dbReference>
<keyword evidence="4" id="KW-0315">Glutamine amidotransferase</keyword>
<keyword evidence="7" id="KW-1185">Reference proteome</keyword>
<proteinExistence type="predicted"/>
<organism evidence="6 7">
    <name type="scientific">Methanocalculus taiwanensis</name>
    <dbReference type="NCBI Taxonomy" id="106207"/>
    <lineage>
        <taxon>Archaea</taxon>
        <taxon>Methanobacteriati</taxon>
        <taxon>Methanobacteriota</taxon>
        <taxon>Stenosarchaea group</taxon>
        <taxon>Methanomicrobia</taxon>
        <taxon>Methanomicrobiales</taxon>
        <taxon>Methanocalculaceae</taxon>
        <taxon>Methanocalculus</taxon>
    </lineage>
</organism>
<dbReference type="GO" id="GO:0004360">
    <property type="term" value="F:glutamine-fructose-6-phosphate transaminase (isomerizing) activity"/>
    <property type="evidence" value="ECO:0007669"/>
    <property type="project" value="UniProtKB-EC"/>
</dbReference>
<dbReference type="EMBL" id="VOTZ01000037">
    <property type="protein sequence ID" value="MCQ1539538.1"/>
    <property type="molecule type" value="Genomic_DNA"/>
</dbReference>
<evidence type="ECO:0000256" key="3">
    <source>
        <dbReference type="ARBA" id="ARBA00022679"/>
    </source>
</evidence>
<dbReference type="SUPFAM" id="SSF56235">
    <property type="entry name" value="N-terminal nucleophile aminohydrolases (Ntn hydrolases)"/>
    <property type="match status" value="1"/>
</dbReference>
<dbReference type="SUPFAM" id="SSF52402">
    <property type="entry name" value="Adenine nucleotide alpha hydrolases-like"/>
    <property type="match status" value="1"/>
</dbReference>
<dbReference type="Pfam" id="PF13537">
    <property type="entry name" value="GATase_7"/>
    <property type="match status" value="1"/>
</dbReference>
<dbReference type="InterPro" id="IPR029055">
    <property type="entry name" value="Ntn_hydrolases_N"/>
</dbReference>
<dbReference type="Gene3D" id="3.60.20.10">
    <property type="entry name" value="Glutamine Phosphoribosylpyrophosphate, subunit 1, domain 1"/>
    <property type="match status" value="1"/>
</dbReference>
<reference evidence="6 7" key="1">
    <citation type="submission" date="2019-08" db="EMBL/GenBank/DDBJ databases">
        <authorList>
            <person name="Chen S.-C."/>
            <person name="Lai M.-C."/>
            <person name="You Y.-T."/>
        </authorList>
    </citation>
    <scope>NUCLEOTIDE SEQUENCE [LARGE SCALE GENOMIC DNA]</scope>
    <source>
        <strain evidence="6 7">P2F9704a</strain>
    </source>
</reference>
<dbReference type="CDD" id="cd00352">
    <property type="entry name" value="Gn_AT_II"/>
    <property type="match status" value="1"/>
</dbReference>
<accession>A0ABD4TP51</accession>
<feature type="domain" description="Glutamine amidotransferase type-2" evidence="5">
    <location>
        <begin position="2"/>
        <end position="247"/>
    </location>
</feature>
<comment type="catalytic activity">
    <reaction evidence="1">
        <text>D-fructose 6-phosphate + L-glutamine = D-glucosamine 6-phosphate + L-glutamate</text>
        <dbReference type="Rhea" id="RHEA:13237"/>
        <dbReference type="ChEBI" id="CHEBI:29985"/>
        <dbReference type="ChEBI" id="CHEBI:58359"/>
        <dbReference type="ChEBI" id="CHEBI:58725"/>
        <dbReference type="ChEBI" id="CHEBI:61527"/>
        <dbReference type="EC" id="2.6.1.16"/>
    </reaction>
</comment>
<dbReference type="InterPro" id="IPR014729">
    <property type="entry name" value="Rossmann-like_a/b/a_fold"/>
</dbReference>
<sequence length="683" mass="78100">MCGIFGIVTPNLNNCSEKRVKYIADKLFVFSESRGKESAGLAIRTSKNLQVYKKPEPASHMILTKEYIQFVNNALKNEVSDKQYLAIIGHSRLVTNGIKDSNSNNQPVMNGCVVGVHNGIIVNNDKLWEQCPEIHRSTDVDTEVFLALLQHNYNLTKSLASSCIKTFSAIEGSASVAVLFSNMDNLLLATNTGSLYITQDLSKNLFIFASEQYILNQLVQDVRINNGLNFEKISQIGPNHACIVDINNLSNLAFSLNPEQYKFELKENCAETSVEVLDLSPKTYNQDMKARRNSHTLSLENRVKLECMIEDQIKNLPELKRCTCCILPETFPFIEFDEKGVCNYCKNYSKVDYKGKDALEMIISEFRSDNGDPDCLVGFSGGRDSSYMLHYVKKVLKLNPIAFSYDWGMVTDLARRNQARLCGKLGIENIIISADIEEKRKYIRDNIRAWLKRPDLGMIPLLMAGDKQMFNYYPYKLMQQTGINLFFNGSNQLEKTGFKLGFCGIEESINHNKGQLYTGISLTNKLQLALFYGKNYLLNPSYINSSIIDTLHAYYTSYFIPDVSTYFYNYISWDENEIVSILRKEYDWEIATDTTTTWRIGDGTASFYNYIYYIVAGFSENDTFRSNQIREGIITREKALKLAEEENKPRIESLEWYAETIGFDLEDALTIIHSIPKMWDNIW</sequence>